<evidence type="ECO:0000313" key="2">
    <source>
        <dbReference type="EMBL" id="POY40195.1"/>
    </source>
</evidence>
<reference evidence="2 3" key="1">
    <citation type="submission" date="2018-01" db="EMBL/GenBank/DDBJ databases">
        <authorList>
            <person name="Gaut B.S."/>
            <person name="Morton B.R."/>
            <person name="Clegg M.T."/>
            <person name="Duvall M.R."/>
        </authorList>
    </citation>
    <scope>NUCLEOTIDE SEQUENCE [LARGE SCALE GENOMIC DNA]</scope>
    <source>
        <strain evidence="2 3">HR-AY</strain>
    </source>
</reference>
<proteinExistence type="predicted"/>
<evidence type="ECO:0000256" key="1">
    <source>
        <dbReference type="SAM" id="Phobius"/>
    </source>
</evidence>
<dbReference type="Proteomes" id="UP000237310">
    <property type="component" value="Unassembled WGS sequence"/>
</dbReference>
<gene>
    <name evidence="2" type="ORF">C3L50_05980</name>
</gene>
<feature type="transmembrane region" description="Helical" evidence="1">
    <location>
        <begin position="7"/>
        <end position="27"/>
    </location>
</feature>
<sequence length="201" mass="23188">MKKILPFFSYLFHPLFIPVYAALYYFFINNSYHTHPEKYFALFQIVLITIALPILTYFILKSTGKVNSIMIPDVSQRKIPLFLQCFMIVLLIQKSITIYHFTELYFFFLGGLLSTIVALILLFFKTKASLHMVSSSALTIFVLALSLHNQTQNLIWIAFLVLMNGFVASSRLEMEAHSPKELVIGFLTGLLPQLFLLSFWL</sequence>
<feature type="transmembrane region" description="Helical" evidence="1">
    <location>
        <begin position="39"/>
        <end position="60"/>
    </location>
</feature>
<evidence type="ECO:0000313" key="3">
    <source>
        <dbReference type="Proteomes" id="UP000237310"/>
    </source>
</evidence>
<organism evidence="2 3">
    <name type="scientific">Flavobacterium alvei</name>
    <dbReference type="NCBI Taxonomy" id="2080416"/>
    <lineage>
        <taxon>Bacteria</taxon>
        <taxon>Pseudomonadati</taxon>
        <taxon>Bacteroidota</taxon>
        <taxon>Flavobacteriia</taxon>
        <taxon>Flavobacteriales</taxon>
        <taxon>Flavobacteriaceae</taxon>
        <taxon>Flavobacterium</taxon>
    </lineage>
</organism>
<dbReference type="AlphaFoldDB" id="A0A2S5ACB9"/>
<feature type="transmembrane region" description="Helical" evidence="1">
    <location>
        <begin position="154"/>
        <end position="170"/>
    </location>
</feature>
<accession>A0A2S5ACB9</accession>
<keyword evidence="3" id="KW-1185">Reference proteome</keyword>
<name>A0A2S5ACB9_9FLAO</name>
<feature type="transmembrane region" description="Helical" evidence="1">
    <location>
        <begin position="130"/>
        <end position="148"/>
    </location>
</feature>
<protein>
    <recommendedName>
        <fullName evidence="4">Transmembrane protein</fullName>
    </recommendedName>
</protein>
<feature type="transmembrane region" description="Helical" evidence="1">
    <location>
        <begin position="105"/>
        <end position="123"/>
    </location>
</feature>
<evidence type="ECO:0008006" key="4">
    <source>
        <dbReference type="Google" id="ProtNLM"/>
    </source>
</evidence>
<dbReference type="EMBL" id="PQVG01000003">
    <property type="protein sequence ID" value="POY40195.1"/>
    <property type="molecule type" value="Genomic_DNA"/>
</dbReference>
<keyword evidence="1" id="KW-0472">Membrane</keyword>
<dbReference type="OrthoDB" id="9786064at2"/>
<keyword evidence="1" id="KW-0812">Transmembrane</keyword>
<comment type="caution">
    <text evidence="2">The sequence shown here is derived from an EMBL/GenBank/DDBJ whole genome shotgun (WGS) entry which is preliminary data.</text>
</comment>
<keyword evidence="1" id="KW-1133">Transmembrane helix</keyword>
<dbReference type="RefSeq" id="WP_103805257.1">
    <property type="nucleotide sequence ID" value="NZ_PQVG01000003.1"/>
</dbReference>
<feature type="transmembrane region" description="Helical" evidence="1">
    <location>
        <begin position="182"/>
        <end position="200"/>
    </location>
</feature>